<organism evidence="2 3">
    <name type="scientific">Emericella nidulans (strain FGSC A4 / ATCC 38163 / CBS 112.46 / NRRL 194 / M139)</name>
    <name type="common">Aspergillus nidulans</name>
    <dbReference type="NCBI Taxonomy" id="227321"/>
    <lineage>
        <taxon>Eukaryota</taxon>
        <taxon>Fungi</taxon>
        <taxon>Dikarya</taxon>
        <taxon>Ascomycota</taxon>
        <taxon>Pezizomycotina</taxon>
        <taxon>Eurotiomycetes</taxon>
        <taxon>Eurotiomycetidae</taxon>
        <taxon>Eurotiales</taxon>
        <taxon>Aspergillaceae</taxon>
        <taxon>Aspergillus</taxon>
        <taxon>Aspergillus subgen. Nidulantes</taxon>
    </lineage>
</organism>
<dbReference type="EMBL" id="BN001307">
    <property type="protein sequence ID" value="CBF86984.1"/>
    <property type="molecule type" value="Genomic_DNA"/>
</dbReference>
<reference evidence="3" key="1">
    <citation type="journal article" date="2005" name="Nature">
        <title>Sequencing of Aspergillus nidulans and comparative analysis with A. fumigatus and A. oryzae.</title>
        <authorList>
            <person name="Galagan J.E."/>
            <person name="Calvo S.E."/>
            <person name="Cuomo C."/>
            <person name="Ma L.J."/>
            <person name="Wortman J.R."/>
            <person name="Batzoglou S."/>
            <person name="Lee S.I."/>
            <person name="Basturkmen M."/>
            <person name="Spevak C.C."/>
            <person name="Clutterbuck J."/>
            <person name="Kapitonov V."/>
            <person name="Jurka J."/>
            <person name="Scazzocchio C."/>
            <person name="Farman M."/>
            <person name="Butler J."/>
            <person name="Purcell S."/>
            <person name="Harris S."/>
            <person name="Braus G.H."/>
            <person name="Draht O."/>
            <person name="Busch S."/>
            <person name="D'Enfert C."/>
            <person name="Bouchier C."/>
            <person name="Goldman G.H."/>
            <person name="Bell-Pedersen D."/>
            <person name="Griffiths-Jones S."/>
            <person name="Doonan J.H."/>
            <person name="Yu J."/>
            <person name="Vienken K."/>
            <person name="Pain A."/>
            <person name="Freitag M."/>
            <person name="Selker E.U."/>
            <person name="Archer D.B."/>
            <person name="Penalva M.A."/>
            <person name="Oakley B.R."/>
            <person name="Momany M."/>
            <person name="Tanaka T."/>
            <person name="Kumagai T."/>
            <person name="Asai K."/>
            <person name="Machida M."/>
            <person name="Nierman W.C."/>
            <person name="Denning D.W."/>
            <person name="Caddick M."/>
            <person name="Hynes M."/>
            <person name="Paoletti M."/>
            <person name="Fischer R."/>
            <person name="Miller B."/>
            <person name="Dyer P."/>
            <person name="Sachs M.S."/>
            <person name="Osmani S.A."/>
            <person name="Birren B.W."/>
        </authorList>
    </citation>
    <scope>NUCLEOTIDE SEQUENCE [LARGE SCALE GENOMIC DNA]</scope>
    <source>
        <strain evidence="3">FGSC A4 / ATCC 38163 / CBS 112.46 / NRRL 194 / M139</strain>
    </source>
</reference>
<dbReference type="OrthoDB" id="4227585at2759"/>
<dbReference type="OMA" id="CPRYYST"/>
<reference evidence="3" key="2">
    <citation type="journal article" date="2009" name="Fungal Genet. Biol.">
        <title>The 2008 update of the Aspergillus nidulans genome annotation: a community effort.</title>
        <authorList>
            <person name="Wortman J.R."/>
            <person name="Gilsenan J.M."/>
            <person name="Joardar V."/>
            <person name="Deegan J."/>
            <person name="Clutterbuck J."/>
            <person name="Andersen M.R."/>
            <person name="Archer D."/>
            <person name="Bencina M."/>
            <person name="Braus G."/>
            <person name="Coutinho P."/>
            <person name="von Dohren H."/>
            <person name="Doonan J."/>
            <person name="Driessen A.J."/>
            <person name="Durek P."/>
            <person name="Espeso E."/>
            <person name="Fekete E."/>
            <person name="Flipphi M."/>
            <person name="Estrada C.G."/>
            <person name="Geysens S."/>
            <person name="Goldman G."/>
            <person name="de Groot P.W."/>
            <person name="Hansen K."/>
            <person name="Harris S.D."/>
            <person name="Heinekamp T."/>
            <person name="Helmstaedt K."/>
            <person name="Henrissat B."/>
            <person name="Hofmann G."/>
            <person name="Homan T."/>
            <person name="Horio T."/>
            <person name="Horiuchi H."/>
            <person name="James S."/>
            <person name="Jones M."/>
            <person name="Karaffa L."/>
            <person name="Karanyi Z."/>
            <person name="Kato M."/>
            <person name="Keller N."/>
            <person name="Kelly D.E."/>
            <person name="Kiel J.A."/>
            <person name="Kim J.M."/>
            <person name="van der Klei I.J."/>
            <person name="Klis F.M."/>
            <person name="Kovalchuk A."/>
            <person name="Krasevec N."/>
            <person name="Kubicek C.P."/>
            <person name="Liu B."/>
            <person name="Maccabe A."/>
            <person name="Meyer V."/>
            <person name="Mirabito P."/>
            <person name="Miskei M."/>
            <person name="Mos M."/>
            <person name="Mullins J."/>
            <person name="Nelson D.R."/>
            <person name="Nielsen J."/>
            <person name="Oakley B.R."/>
            <person name="Osmani S.A."/>
            <person name="Pakula T."/>
            <person name="Paszewski A."/>
            <person name="Paulsen I."/>
            <person name="Pilsyk S."/>
            <person name="Pocsi I."/>
            <person name="Punt P.J."/>
            <person name="Ram A.F."/>
            <person name="Ren Q."/>
            <person name="Robellet X."/>
            <person name="Robson G."/>
            <person name="Seiboth B."/>
            <person name="van Solingen P."/>
            <person name="Specht T."/>
            <person name="Sun J."/>
            <person name="Taheri-Talesh N."/>
            <person name="Takeshita N."/>
            <person name="Ussery D."/>
            <person name="vanKuyk P.A."/>
            <person name="Visser H."/>
            <person name="van de Vondervoort P.J."/>
            <person name="de Vries R.P."/>
            <person name="Walton J."/>
            <person name="Xiang X."/>
            <person name="Xiong Y."/>
            <person name="Zeng A.P."/>
            <person name="Brandt B.W."/>
            <person name="Cornell M.J."/>
            <person name="van den Hondel C.A."/>
            <person name="Visser J."/>
            <person name="Oliver S.G."/>
            <person name="Turner G."/>
        </authorList>
    </citation>
    <scope>GENOME REANNOTATION</scope>
    <source>
        <strain evidence="3">FGSC A4 / ATCC 38163 / CBS 112.46 / NRRL 194 / M139</strain>
    </source>
</reference>
<evidence type="ECO:0000256" key="1">
    <source>
        <dbReference type="SAM" id="MobiDB-lite"/>
    </source>
</evidence>
<evidence type="ECO:0000313" key="2">
    <source>
        <dbReference type="EMBL" id="CBF86984.1"/>
    </source>
</evidence>
<proteinExistence type="predicted"/>
<dbReference type="Proteomes" id="UP000000560">
    <property type="component" value="Chromosome VII"/>
</dbReference>
<dbReference type="InParanoid" id="Q5BAC8"/>
<dbReference type="RefSeq" id="XP_660106.1">
    <property type="nucleotide sequence ID" value="XM_655014.2"/>
</dbReference>
<dbReference type="HOGENOM" id="CLU_087020_0_0_1"/>
<dbReference type="KEGG" id="ani:ANIA_02502"/>
<feature type="compositionally biased region" description="Low complexity" evidence="1">
    <location>
        <begin position="1"/>
        <end position="19"/>
    </location>
</feature>
<dbReference type="GeneID" id="2874813"/>
<gene>
    <name evidence="2" type="ORF">ANIA_02502</name>
</gene>
<accession>C8VPI1</accession>
<accession>Q5BAC8</accession>
<protein>
    <submittedName>
        <fullName evidence="2">Uncharacterized protein</fullName>
    </submittedName>
</protein>
<feature type="compositionally biased region" description="Low complexity" evidence="1">
    <location>
        <begin position="148"/>
        <end position="170"/>
    </location>
</feature>
<dbReference type="AlphaFoldDB" id="Q5BAC8"/>
<evidence type="ECO:0000313" key="3">
    <source>
        <dbReference type="Proteomes" id="UP000000560"/>
    </source>
</evidence>
<dbReference type="VEuPathDB" id="FungiDB:AN2502"/>
<feature type="region of interest" description="Disordered" evidence="1">
    <location>
        <begin position="148"/>
        <end position="227"/>
    </location>
</feature>
<keyword evidence="3" id="KW-1185">Reference proteome</keyword>
<feature type="compositionally biased region" description="Polar residues" evidence="1">
    <location>
        <begin position="213"/>
        <end position="227"/>
    </location>
</feature>
<name>Q5BAC8_EMENI</name>
<feature type="region of interest" description="Disordered" evidence="1">
    <location>
        <begin position="1"/>
        <end position="64"/>
    </location>
</feature>
<sequence length="227" mass="24781">MLPSASSNSSQSSFDSPISQYPPQQHAWFPAPVPSMPRRRELPKFPRFYSTPLDQDHPDSTPLNIYGLEEREPSIAERPRRFLRFSRALDDIKEDFTSQPNPRNTAEAIRARRQSTFSSFFFDNNSNPTLSSVGPASASASVFHSSGASVASGAGSISPDSDSASSAGARPFPPPPPIPESSTQRPTLGRRLSRRLSRLSFSQRRASYRAGSASISQPNLIGSSNQL</sequence>